<evidence type="ECO:0000256" key="10">
    <source>
        <dbReference type="ARBA" id="ARBA00022989"/>
    </source>
</evidence>
<evidence type="ECO:0000256" key="1">
    <source>
        <dbReference type="ARBA" id="ARBA00004115"/>
    </source>
</evidence>
<dbReference type="InterPro" id="IPR009567">
    <property type="entry name" value="SARAF"/>
</dbReference>
<comment type="similarity">
    <text evidence="2">Belongs to the SARAF family.</text>
</comment>
<dbReference type="Pfam" id="PF06682">
    <property type="entry name" value="SARAF"/>
    <property type="match status" value="1"/>
</dbReference>
<dbReference type="Proteomes" id="UP000194236">
    <property type="component" value="Unassembled WGS sequence"/>
</dbReference>
<keyword evidence="4" id="KW-0813">Transport</keyword>
<keyword evidence="11" id="KW-0406">Ion transport</keyword>
<evidence type="ECO:0000256" key="9">
    <source>
        <dbReference type="ARBA" id="ARBA00022837"/>
    </source>
</evidence>
<dbReference type="OrthoDB" id="20303at2759"/>
<keyword evidence="15" id="KW-1185">Reference proteome</keyword>
<dbReference type="PANTHER" id="PTHR15929:SF0">
    <property type="entry name" value="STORE-OPERATED CALCIUM ENTRY-ASSOCIATED REGULATORY FACTOR"/>
    <property type="match status" value="1"/>
</dbReference>
<comment type="caution">
    <text evidence="14">The sequence shown here is derived from an EMBL/GenBank/DDBJ whole genome shotgun (WGS) entry which is preliminary data.</text>
</comment>
<keyword evidence="10" id="KW-1133">Transmembrane helix</keyword>
<evidence type="ECO:0000256" key="2">
    <source>
        <dbReference type="ARBA" id="ARBA00006833"/>
    </source>
</evidence>
<keyword evidence="8" id="KW-0256">Endoplasmic reticulum</keyword>
<keyword evidence="6" id="KW-0812">Transmembrane</keyword>
<evidence type="ECO:0000256" key="8">
    <source>
        <dbReference type="ARBA" id="ARBA00022824"/>
    </source>
</evidence>
<name>A0A1Y3BFY4_EURMA</name>
<dbReference type="GO" id="GO:2001256">
    <property type="term" value="P:regulation of store-operated calcium entry"/>
    <property type="evidence" value="ECO:0007669"/>
    <property type="project" value="InterPro"/>
</dbReference>
<evidence type="ECO:0000256" key="5">
    <source>
        <dbReference type="ARBA" id="ARBA00022568"/>
    </source>
</evidence>
<proteinExistence type="inferred from homology"/>
<gene>
    <name evidence="14" type="ORF">BLA29_013676</name>
</gene>
<dbReference type="GO" id="GO:0005789">
    <property type="term" value="C:endoplasmic reticulum membrane"/>
    <property type="evidence" value="ECO:0007669"/>
    <property type="project" value="UniProtKB-SubCell"/>
</dbReference>
<keyword evidence="9" id="KW-0106">Calcium</keyword>
<evidence type="ECO:0000256" key="4">
    <source>
        <dbReference type="ARBA" id="ARBA00022448"/>
    </source>
</evidence>
<keyword evidence="5" id="KW-0109">Calcium transport</keyword>
<dbReference type="PANTHER" id="PTHR15929">
    <property type="entry name" value="STORE-OPERATED CALCIUM ENTRY-ASSOCIATED REGULATORY FACTOR"/>
    <property type="match status" value="1"/>
</dbReference>
<reference evidence="14 15" key="1">
    <citation type="submission" date="2017-03" db="EMBL/GenBank/DDBJ databases">
        <title>Genome Survey of Euroglyphus maynei.</title>
        <authorList>
            <person name="Arlian L.G."/>
            <person name="Morgan M.S."/>
            <person name="Rider S.D."/>
        </authorList>
    </citation>
    <scope>NUCLEOTIDE SEQUENCE [LARGE SCALE GENOMIC DNA]</scope>
    <source>
        <strain evidence="14">Arlian Lab</strain>
        <tissue evidence="14">Whole body</tissue>
    </source>
</reference>
<evidence type="ECO:0000256" key="7">
    <source>
        <dbReference type="ARBA" id="ARBA00022729"/>
    </source>
</evidence>
<protein>
    <recommendedName>
        <fullName evidence="3">Store-operated calcium entry-associated regulatory factor</fullName>
    </recommendedName>
    <alternativeName>
        <fullName evidence="13">Transmembrane protein 66</fullName>
    </alternativeName>
</protein>
<evidence type="ECO:0000313" key="14">
    <source>
        <dbReference type="EMBL" id="OTF79830.1"/>
    </source>
</evidence>
<dbReference type="GO" id="GO:0006816">
    <property type="term" value="P:calcium ion transport"/>
    <property type="evidence" value="ECO:0007669"/>
    <property type="project" value="UniProtKB-KW"/>
</dbReference>
<organism evidence="14 15">
    <name type="scientific">Euroglyphus maynei</name>
    <name type="common">Mayne's house dust mite</name>
    <dbReference type="NCBI Taxonomy" id="6958"/>
    <lineage>
        <taxon>Eukaryota</taxon>
        <taxon>Metazoa</taxon>
        <taxon>Ecdysozoa</taxon>
        <taxon>Arthropoda</taxon>
        <taxon>Chelicerata</taxon>
        <taxon>Arachnida</taxon>
        <taxon>Acari</taxon>
        <taxon>Acariformes</taxon>
        <taxon>Sarcoptiformes</taxon>
        <taxon>Astigmata</taxon>
        <taxon>Psoroptidia</taxon>
        <taxon>Analgoidea</taxon>
        <taxon>Pyroglyphidae</taxon>
        <taxon>Pyroglyphinae</taxon>
        <taxon>Euroglyphus</taxon>
    </lineage>
</organism>
<evidence type="ECO:0000313" key="15">
    <source>
        <dbReference type="Proteomes" id="UP000194236"/>
    </source>
</evidence>
<dbReference type="EMBL" id="MUJZ01021173">
    <property type="protein sequence ID" value="OTF79830.1"/>
    <property type="molecule type" value="Genomic_DNA"/>
</dbReference>
<evidence type="ECO:0000256" key="3">
    <source>
        <dbReference type="ARBA" id="ARBA00016584"/>
    </source>
</evidence>
<keyword evidence="12" id="KW-0472">Membrane</keyword>
<dbReference type="AlphaFoldDB" id="A0A1Y3BFY4"/>
<feature type="non-terminal residue" evidence="14">
    <location>
        <position position="117"/>
    </location>
</feature>
<evidence type="ECO:0000256" key="6">
    <source>
        <dbReference type="ARBA" id="ARBA00022692"/>
    </source>
</evidence>
<sequence length="117" mass="13125">MVTVMSADNDRIKLKDIQTLTLYSDRWTKSRRTSPIQQLTCVGGGQCNRINIQSAQCYNRGSDGQSIQWECKADMPSRYKFGQLEMSCEGYDSADDEYILAGSCGLRYTIDERSGGS</sequence>
<comment type="subcellular location">
    <subcellularLocation>
        <location evidence="1">Endoplasmic reticulum membrane</location>
        <topology evidence="1">Single-pass type I membrane protein</topology>
    </subcellularLocation>
</comment>
<evidence type="ECO:0000256" key="13">
    <source>
        <dbReference type="ARBA" id="ARBA00031116"/>
    </source>
</evidence>
<keyword evidence="7" id="KW-0732">Signal</keyword>
<evidence type="ECO:0000256" key="12">
    <source>
        <dbReference type="ARBA" id="ARBA00023136"/>
    </source>
</evidence>
<evidence type="ECO:0000256" key="11">
    <source>
        <dbReference type="ARBA" id="ARBA00023065"/>
    </source>
</evidence>
<accession>A0A1Y3BFY4</accession>